<feature type="region of interest" description="Disordered" evidence="1">
    <location>
        <begin position="356"/>
        <end position="417"/>
    </location>
</feature>
<organism evidence="3 4">
    <name type="scientific">Magnetospirillum moscoviense</name>
    <dbReference type="NCBI Taxonomy" id="1437059"/>
    <lineage>
        <taxon>Bacteria</taxon>
        <taxon>Pseudomonadati</taxon>
        <taxon>Pseudomonadota</taxon>
        <taxon>Alphaproteobacteria</taxon>
        <taxon>Rhodospirillales</taxon>
        <taxon>Rhodospirillaceae</taxon>
        <taxon>Magnetospirillum</taxon>
    </lineage>
</organism>
<feature type="domain" description="Lcl C-terminal" evidence="2">
    <location>
        <begin position="61"/>
        <end position="187"/>
    </location>
</feature>
<reference evidence="3 4" key="1">
    <citation type="submission" date="2016-04" db="EMBL/GenBank/DDBJ databases">
        <title>Draft genome sequence of freshwater magnetotactic bacteria Magnetospirillum marisnigri SP-1 and Magnetospirillum moscoviense BB-1.</title>
        <authorList>
            <person name="Koziaeva V."/>
            <person name="Dziuba M.V."/>
            <person name="Ivanov T.M."/>
            <person name="Kuznetsov B."/>
            <person name="Grouzdev D.S."/>
        </authorList>
    </citation>
    <scope>NUCLEOTIDE SEQUENCE [LARGE SCALE GENOMIC DNA]</scope>
    <source>
        <strain evidence="3 4">BB-1</strain>
    </source>
</reference>
<evidence type="ECO:0000256" key="1">
    <source>
        <dbReference type="SAM" id="MobiDB-lite"/>
    </source>
</evidence>
<dbReference type="PANTHER" id="PTHR35812:SF1">
    <property type="entry name" value="LIPOPROTEIN"/>
    <property type="match status" value="1"/>
</dbReference>
<evidence type="ECO:0000259" key="2">
    <source>
        <dbReference type="Pfam" id="PF07603"/>
    </source>
</evidence>
<dbReference type="AlphaFoldDB" id="A0A178MQ69"/>
<evidence type="ECO:0000313" key="4">
    <source>
        <dbReference type="Proteomes" id="UP000078543"/>
    </source>
</evidence>
<dbReference type="EMBL" id="LWQU01000135">
    <property type="protein sequence ID" value="OAN50799.1"/>
    <property type="molecule type" value="Genomic_DNA"/>
</dbReference>
<keyword evidence="4" id="KW-1185">Reference proteome</keyword>
<dbReference type="PANTHER" id="PTHR35812">
    <property type="entry name" value="LIPOPROTEIN"/>
    <property type="match status" value="1"/>
</dbReference>
<feature type="domain" description="Lcl C-terminal" evidence="2">
    <location>
        <begin position="218"/>
        <end position="327"/>
    </location>
</feature>
<feature type="compositionally biased region" description="Pro residues" evidence="1">
    <location>
        <begin position="359"/>
        <end position="371"/>
    </location>
</feature>
<dbReference type="Pfam" id="PF07603">
    <property type="entry name" value="Lcl_C"/>
    <property type="match status" value="2"/>
</dbReference>
<dbReference type="InterPro" id="IPR011460">
    <property type="entry name" value="Lcl_C"/>
</dbReference>
<comment type="caution">
    <text evidence="3">The sequence shown here is derived from an EMBL/GenBank/DDBJ whole genome shotgun (WGS) entry which is preliminary data.</text>
</comment>
<evidence type="ECO:0000313" key="3">
    <source>
        <dbReference type="EMBL" id="OAN50799.1"/>
    </source>
</evidence>
<accession>A0A178MQ69</accession>
<name>A0A178MQ69_9PROT</name>
<dbReference type="STRING" id="1437059.A6A05_11785"/>
<protein>
    <recommendedName>
        <fullName evidence="2">Lcl C-terminal domain-containing protein</fullName>
    </recommendedName>
</protein>
<proteinExistence type="predicted"/>
<gene>
    <name evidence="3" type="ORF">A6A05_11785</name>
</gene>
<dbReference type="Proteomes" id="UP000078543">
    <property type="component" value="Unassembled WGS sequence"/>
</dbReference>
<sequence length="431" mass="44964">MTAVAGPVAAQSLPYAIVDTGQTGCFDARGASSCPAAGAMFFGQDGQVRGNQPHYRDNGDGTVSDLVTGLMWQKGFERTSFGEAPGKAAASRVGGHADWRVPTIKELYSLIDFSGATGSSPPSSSQVPADARPYLDTRAFTFEYPRQGRFIDAQYVTSTAYTGRVMGGEAAFFGVNFADGRIKGYPQNGGPGGRQWYGRWVRGNPAYGKNDFVDNGNGTVADRATGLTWMNHDHGRLDWAGALAFCDRLDLAGQSDWRLPSAKELHSIVDYSRSPDATGSAAIDPIFAISAIAEADGSRNWPYFWSSTSHLDGRQPGDFAVYLAFGKAMGNIGMGGPQGMGGQPGMGPPGMGMGMGPPGMGPPGMGPPGMGPPGMGGPPSRASGPPRLLDVHGAGAQRSSPKSGDESRLPVGAGPQGDVLRIYNSARCVRG</sequence>